<accession>A0A1G2V211</accession>
<evidence type="ECO:0000256" key="1">
    <source>
        <dbReference type="SAM" id="MobiDB-lite"/>
    </source>
</evidence>
<evidence type="ECO:0000313" key="2">
    <source>
        <dbReference type="EMBL" id="OHB15652.1"/>
    </source>
</evidence>
<gene>
    <name evidence="2" type="ORF">A2431_00645</name>
</gene>
<feature type="compositionally biased region" description="Basic and acidic residues" evidence="1">
    <location>
        <begin position="20"/>
        <end position="36"/>
    </location>
</feature>
<feature type="region of interest" description="Disordered" evidence="1">
    <location>
        <begin position="20"/>
        <end position="46"/>
    </location>
</feature>
<protein>
    <submittedName>
        <fullName evidence="2">Uncharacterized protein</fullName>
    </submittedName>
</protein>
<organism evidence="2 3">
    <name type="scientific">Candidatus Zambryskibacteria bacterium RIFOXYC1_FULL_39_10</name>
    <dbReference type="NCBI Taxonomy" id="1802779"/>
    <lineage>
        <taxon>Bacteria</taxon>
        <taxon>Candidatus Zambryskiibacteriota</taxon>
    </lineage>
</organism>
<comment type="caution">
    <text evidence="2">The sequence shown here is derived from an EMBL/GenBank/DDBJ whole genome shotgun (WGS) entry which is preliminary data.</text>
</comment>
<sequence>MPNKSNFVIVPLLTTDDLVHESMGDKPGEVYSRECSESGTVPTSSLSPDQVALVRQGKARMTRKKPDLDFMDKKHLW</sequence>
<dbReference type="EMBL" id="MHWW01000006">
    <property type="protein sequence ID" value="OHB15652.1"/>
    <property type="molecule type" value="Genomic_DNA"/>
</dbReference>
<proteinExistence type="predicted"/>
<name>A0A1G2V211_9BACT</name>
<evidence type="ECO:0000313" key="3">
    <source>
        <dbReference type="Proteomes" id="UP000177697"/>
    </source>
</evidence>
<reference evidence="2 3" key="1">
    <citation type="journal article" date="2016" name="Nat. Commun.">
        <title>Thousands of microbial genomes shed light on interconnected biogeochemical processes in an aquifer system.</title>
        <authorList>
            <person name="Anantharaman K."/>
            <person name="Brown C.T."/>
            <person name="Hug L.A."/>
            <person name="Sharon I."/>
            <person name="Castelle C.J."/>
            <person name="Probst A.J."/>
            <person name="Thomas B.C."/>
            <person name="Singh A."/>
            <person name="Wilkins M.J."/>
            <person name="Karaoz U."/>
            <person name="Brodie E.L."/>
            <person name="Williams K.H."/>
            <person name="Hubbard S.S."/>
            <person name="Banfield J.F."/>
        </authorList>
    </citation>
    <scope>NUCLEOTIDE SEQUENCE [LARGE SCALE GENOMIC DNA]</scope>
</reference>
<dbReference type="AlphaFoldDB" id="A0A1G2V211"/>
<feature type="compositionally biased region" description="Polar residues" evidence="1">
    <location>
        <begin position="37"/>
        <end position="46"/>
    </location>
</feature>
<dbReference type="Proteomes" id="UP000177697">
    <property type="component" value="Unassembled WGS sequence"/>
</dbReference>